<accession>U7UCU6</accession>
<dbReference type="eggNOG" id="COG0237">
    <property type="taxonomic scope" value="Bacteria"/>
</dbReference>
<evidence type="ECO:0000256" key="2">
    <source>
        <dbReference type="ARBA" id="ARBA00022490"/>
    </source>
</evidence>
<dbReference type="Pfam" id="PF01121">
    <property type="entry name" value="CoaE"/>
    <property type="match status" value="1"/>
</dbReference>
<dbReference type="GO" id="GO:0005524">
    <property type="term" value="F:ATP binding"/>
    <property type="evidence" value="ECO:0007669"/>
    <property type="project" value="UniProtKB-UniRule"/>
</dbReference>
<evidence type="ECO:0000256" key="8">
    <source>
        <dbReference type="HAMAP-Rule" id="MF_00376"/>
    </source>
</evidence>
<dbReference type="InterPro" id="IPR027417">
    <property type="entry name" value="P-loop_NTPase"/>
</dbReference>
<evidence type="ECO:0000256" key="6">
    <source>
        <dbReference type="ARBA" id="ARBA00022840"/>
    </source>
</evidence>
<dbReference type="Gene3D" id="3.40.50.300">
    <property type="entry name" value="P-loop containing nucleotide triphosphate hydrolases"/>
    <property type="match status" value="1"/>
</dbReference>
<dbReference type="OrthoDB" id="9812943at2"/>
<comment type="catalytic activity">
    <reaction evidence="8">
        <text>3'-dephospho-CoA + ATP = ADP + CoA + H(+)</text>
        <dbReference type="Rhea" id="RHEA:18245"/>
        <dbReference type="ChEBI" id="CHEBI:15378"/>
        <dbReference type="ChEBI" id="CHEBI:30616"/>
        <dbReference type="ChEBI" id="CHEBI:57287"/>
        <dbReference type="ChEBI" id="CHEBI:57328"/>
        <dbReference type="ChEBI" id="CHEBI:456216"/>
        <dbReference type="EC" id="2.7.1.24"/>
    </reaction>
</comment>
<sequence length="213" mass="23627">MYRIGLTGGIASGKSTVTAMLRTLGAAVIDCDGLARHVVRPSSPGLAAVAAAFGPQTLLPDGTMDRQYIGACVFGDDGAKKKLEQILFPLIMEEIDEHITAWENNAKYPFIFLDMPLLFEIKYDAYVDEVWLVYVDPQTQLCRLMERNGYTEAEALSRMRAQLPITEKRALAQVIIDNTGAVDATREQVRHCWNRLMSNFGLQGDSIETQSIP</sequence>
<dbReference type="PANTHER" id="PTHR10695">
    <property type="entry name" value="DEPHOSPHO-COA KINASE-RELATED"/>
    <property type="match status" value="1"/>
</dbReference>
<dbReference type="PROSITE" id="PS51219">
    <property type="entry name" value="DPCK"/>
    <property type="match status" value="1"/>
</dbReference>
<dbReference type="UniPathway" id="UPA00241">
    <property type="reaction ID" value="UER00356"/>
</dbReference>
<comment type="pathway">
    <text evidence="8">Cofactor biosynthesis; coenzyme A biosynthesis; CoA from (R)-pantothenate: step 5/5.</text>
</comment>
<evidence type="ECO:0000256" key="3">
    <source>
        <dbReference type="ARBA" id="ARBA00022679"/>
    </source>
</evidence>
<dbReference type="GO" id="GO:0005737">
    <property type="term" value="C:cytoplasm"/>
    <property type="evidence" value="ECO:0007669"/>
    <property type="project" value="UniProtKB-SubCell"/>
</dbReference>
<dbReference type="PANTHER" id="PTHR10695:SF46">
    <property type="entry name" value="BIFUNCTIONAL COENZYME A SYNTHASE-RELATED"/>
    <property type="match status" value="1"/>
</dbReference>
<name>U7UCU6_9FIRM</name>
<keyword evidence="11" id="KW-1185">Reference proteome</keyword>
<dbReference type="FunFam" id="3.40.50.300:FF:000991">
    <property type="entry name" value="Dephospho-CoA kinase"/>
    <property type="match status" value="1"/>
</dbReference>
<dbReference type="EMBL" id="AWXA01000053">
    <property type="protein sequence ID" value="ERT57165.1"/>
    <property type="molecule type" value="Genomic_DNA"/>
</dbReference>
<keyword evidence="5 8" id="KW-0418">Kinase</keyword>
<comment type="function">
    <text evidence="8">Catalyzes the phosphorylation of the 3'-hydroxyl group of dephosphocoenzyme A to form coenzyme A.</text>
</comment>
<reference evidence="10 11" key="1">
    <citation type="submission" date="2013-09" db="EMBL/GenBank/DDBJ databases">
        <authorList>
            <person name="Durkin A.S."/>
            <person name="Haft D.R."/>
            <person name="McCorrison J."/>
            <person name="Torralba M."/>
            <person name="Gillis M."/>
            <person name="Haft D.H."/>
            <person name="Methe B."/>
            <person name="Sutton G."/>
            <person name="Nelson K.E."/>
        </authorList>
    </citation>
    <scope>NUCLEOTIDE SEQUENCE [LARGE SCALE GENOMIC DNA]</scope>
    <source>
        <strain evidence="10 11">BV3C16-1</strain>
    </source>
</reference>
<evidence type="ECO:0000256" key="4">
    <source>
        <dbReference type="ARBA" id="ARBA00022741"/>
    </source>
</evidence>
<dbReference type="InterPro" id="IPR001977">
    <property type="entry name" value="Depp_CoAkinase"/>
</dbReference>
<evidence type="ECO:0000313" key="10">
    <source>
        <dbReference type="EMBL" id="ERT57165.1"/>
    </source>
</evidence>
<dbReference type="PATRIC" id="fig|1111454.3.peg.1954"/>
<dbReference type="CDD" id="cd02022">
    <property type="entry name" value="DPCK"/>
    <property type="match status" value="1"/>
</dbReference>
<keyword evidence="3 8" id="KW-0808">Transferase</keyword>
<feature type="binding site" evidence="8">
    <location>
        <begin position="11"/>
        <end position="16"/>
    </location>
    <ligand>
        <name>ATP</name>
        <dbReference type="ChEBI" id="CHEBI:30616"/>
    </ligand>
</feature>
<keyword evidence="7 8" id="KW-0173">Coenzyme A biosynthesis</keyword>
<comment type="subcellular location">
    <subcellularLocation>
        <location evidence="8">Cytoplasm</location>
    </subcellularLocation>
</comment>
<gene>
    <name evidence="8 10" type="primary">coaE</name>
    <name evidence="10" type="ORF">HMPREF1250_1663</name>
</gene>
<keyword evidence="6 8" id="KW-0067">ATP-binding</keyword>
<dbReference type="HAMAP" id="MF_00376">
    <property type="entry name" value="Dephospho_CoA_kinase"/>
    <property type="match status" value="1"/>
</dbReference>
<evidence type="ECO:0000256" key="7">
    <source>
        <dbReference type="ARBA" id="ARBA00022993"/>
    </source>
</evidence>
<dbReference type="SUPFAM" id="SSF52540">
    <property type="entry name" value="P-loop containing nucleoside triphosphate hydrolases"/>
    <property type="match status" value="1"/>
</dbReference>
<comment type="caution">
    <text evidence="10">The sequence shown here is derived from an EMBL/GenBank/DDBJ whole genome shotgun (WGS) entry which is preliminary data.</text>
</comment>
<dbReference type="Proteomes" id="UP000017090">
    <property type="component" value="Unassembled WGS sequence"/>
</dbReference>
<keyword evidence="2 8" id="KW-0963">Cytoplasm</keyword>
<dbReference type="GO" id="GO:0015937">
    <property type="term" value="P:coenzyme A biosynthetic process"/>
    <property type="evidence" value="ECO:0007669"/>
    <property type="project" value="UniProtKB-UniRule"/>
</dbReference>
<comment type="similarity">
    <text evidence="1 8">Belongs to the CoaE family.</text>
</comment>
<dbReference type="STRING" id="1111454.HMPREF1250_1663"/>
<evidence type="ECO:0000256" key="1">
    <source>
        <dbReference type="ARBA" id="ARBA00009018"/>
    </source>
</evidence>
<dbReference type="AlphaFoldDB" id="U7UCU6"/>
<evidence type="ECO:0000313" key="11">
    <source>
        <dbReference type="Proteomes" id="UP000017090"/>
    </source>
</evidence>
<dbReference type="RefSeq" id="WP_023054472.1">
    <property type="nucleotide sequence ID" value="NZ_AWXA01000053.1"/>
</dbReference>
<organism evidence="10 11">
    <name type="scientific">Megasphaera vaginalis</name>
    <name type="common">ex Srinivasan et al. 2021</name>
    <dbReference type="NCBI Taxonomy" id="1111454"/>
    <lineage>
        <taxon>Bacteria</taxon>
        <taxon>Bacillati</taxon>
        <taxon>Bacillota</taxon>
        <taxon>Negativicutes</taxon>
        <taxon>Veillonellales</taxon>
        <taxon>Veillonellaceae</taxon>
        <taxon>Megasphaera</taxon>
    </lineage>
</organism>
<evidence type="ECO:0000256" key="9">
    <source>
        <dbReference type="NCBIfam" id="TIGR00152"/>
    </source>
</evidence>
<dbReference type="EC" id="2.7.1.24" evidence="8 9"/>
<dbReference type="NCBIfam" id="TIGR00152">
    <property type="entry name" value="dephospho-CoA kinase"/>
    <property type="match status" value="1"/>
</dbReference>
<proteinExistence type="inferred from homology"/>
<dbReference type="GO" id="GO:0004140">
    <property type="term" value="F:dephospho-CoA kinase activity"/>
    <property type="evidence" value="ECO:0007669"/>
    <property type="project" value="UniProtKB-UniRule"/>
</dbReference>
<evidence type="ECO:0000256" key="5">
    <source>
        <dbReference type="ARBA" id="ARBA00022777"/>
    </source>
</evidence>
<protein>
    <recommendedName>
        <fullName evidence="8 9">Dephospho-CoA kinase</fullName>
        <ecNumber evidence="8 9">2.7.1.24</ecNumber>
    </recommendedName>
    <alternativeName>
        <fullName evidence="8">Dephosphocoenzyme A kinase</fullName>
    </alternativeName>
</protein>
<keyword evidence="4 8" id="KW-0547">Nucleotide-binding</keyword>